<accession>A0A2W1NAS5</accession>
<protein>
    <submittedName>
        <fullName evidence="1">Uncharacterized protein</fullName>
    </submittedName>
</protein>
<comment type="caution">
    <text evidence="1">The sequence shown here is derived from an EMBL/GenBank/DDBJ whole genome shotgun (WGS) entry which is preliminary data.</text>
</comment>
<dbReference type="RefSeq" id="WP_089198931.1">
    <property type="nucleotide sequence ID" value="NZ_NHRJ02000002.1"/>
</dbReference>
<dbReference type="Proteomes" id="UP000214746">
    <property type="component" value="Unassembled WGS sequence"/>
</dbReference>
<keyword evidence="2" id="KW-1185">Reference proteome</keyword>
<sequence length="108" mass="12484">MIQYGAVESVDLKFENFRFMIEPRESQWIDVVLRPQLSRGSKLPADIEELTALLICAYSGEIVQFVPQDEGRDCEYQFTPSEKEQLRQFYDAHVRPLLLQQISAGDTT</sequence>
<dbReference type="OrthoDB" id="2930633at2"/>
<evidence type="ECO:0000313" key="1">
    <source>
        <dbReference type="EMBL" id="PZE21789.1"/>
    </source>
</evidence>
<name>A0A2W1NAS5_PAEXE</name>
<dbReference type="EMBL" id="NHRJ02000002">
    <property type="protein sequence ID" value="PZE21789.1"/>
    <property type="molecule type" value="Genomic_DNA"/>
</dbReference>
<gene>
    <name evidence="1" type="ORF">CBW46_005105</name>
</gene>
<evidence type="ECO:0000313" key="2">
    <source>
        <dbReference type="Proteomes" id="UP000214746"/>
    </source>
</evidence>
<organism evidence="1 2">
    <name type="scientific">Paenibacillus xerothermodurans</name>
    <dbReference type="NCBI Taxonomy" id="1977292"/>
    <lineage>
        <taxon>Bacteria</taxon>
        <taxon>Bacillati</taxon>
        <taxon>Bacillota</taxon>
        <taxon>Bacilli</taxon>
        <taxon>Bacillales</taxon>
        <taxon>Paenibacillaceae</taxon>
        <taxon>Paenibacillus</taxon>
    </lineage>
</organism>
<reference evidence="1" key="1">
    <citation type="submission" date="2018-06" db="EMBL/GenBank/DDBJ databases">
        <title>Paenibacillus xerothermodurans sp. nov. an extremely dry heat resistant spore forming bacterium isolated from the soil of Cape Canaveral, Florida.</title>
        <authorList>
            <person name="Seuylemezian A."/>
            <person name="Kaur N."/>
            <person name="Patil P."/>
            <person name="Patil P."/>
            <person name="Mayilraj S."/>
            <person name="Vaishampayan P."/>
        </authorList>
    </citation>
    <scope>NUCLEOTIDE SEQUENCE [LARGE SCALE GENOMIC DNA]</scope>
    <source>
        <strain evidence="1">ATCC 27380</strain>
    </source>
</reference>
<proteinExistence type="predicted"/>
<dbReference type="AlphaFoldDB" id="A0A2W1NAS5"/>